<accession>A0A3N0I1U2</accession>
<dbReference type="Pfam" id="PF09148">
    <property type="entry name" value="DUF1934"/>
    <property type="match status" value="1"/>
</dbReference>
<dbReference type="InterPro" id="IPR012674">
    <property type="entry name" value="Calycin"/>
</dbReference>
<dbReference type="SUPFAM" id="SSF50814">
    <property type="entry name" value="Lipocalins"/>
    <property type="match status" value="1"/>
</dbReference>
<dbReference type="AlphaFoldDB" id="A0A3N0I1U2"/>
<proteinExistence type="predicted"/>
<sequence>MKVQLVEHSEGIVHYEGAAWVVPMKNGKEIRFGNDDHTYSWKIYEKGLIIRSTSEIEVVLTCRPNRKTKGHISSEYGTMDLDLETVFYKKTEDRIEVKYDLIQNEQRQTFHFTLTMKEETTDVH</sequence>
<dbReference type="Proteomes" id="UP000276568">
    <property type="component" value="Unassembled WGS sequence"/>
</dbReference>
<dbReference type="RefSeq" id="WP_128520457.1">
    <property type="nucleotide sequence ID" value="NZ_RJQC01000002.1"/>
</dbReference>
<comment type="caution">
    <text evidence="1">The sequence shown here is derived from an EMBL/GenBank/DDBJ whole genome shotgun (WGS) entry which is preliminary data.</text>
</comment>
<name>A0A3N0I1U2_9FIRM</name>
<reference evidence="1 2" key="1">
    <citation type="submission" date="2018-11" db="EMBL/GenBank/DDBJ databases">
        <title>Clostridium sp. nov., a member of the family Erysipelotrichaceae isolated from pig faeces.</title>
        <authorList>
            <person name="Chang Y.-H."/>
        </authorList>
    </citation>
    <scope>NUCLEOTIDE SEQUENCE [LARGE SCALE GENOMIC DNA]</scope>
    <source>
        <strain evidence="1 2">YH-panp20</strain>
    </source>
</reference>
<dbReference type="Gene3D" id="2.40.128.20">
    <property type="match status" value="1"/>
</dbReference>
<protein>
    <submittedName>
        <fullName evidence="1">DUF1934 family protein</fullName>
    </submittedName>
</protein>
<dbReference type="InterPro" id="IPR015231">
    <property type="entry name" value="DUF1934"/>
</dbReference>
<evidence type="ECO:0000313" key="1">
    <source>
        <dbReference type="EMBL" id="RNM30546.1"/>
    </source>
</evidence>
<evidence type="ECO:0000313" key="2">
    <source>
        <dbReference type="Proteomes" id="UP000276568"/>
    </source>
</evidence>
<organism evidence="1 2">
    <name type="scientific">Absicoccus porci</name>
    <dbReference type="NCBI Taxonomy" id="2486576"/>
    <lineage>
        <taxon>Bacteria</taxon>
        <taxon>Bacillati</taxon>
        <taxon>Bacillota</taxon>
        <taxon>Erysipelotrichia</taxon>
        <taxon>Erysipelotrichales</taxon>
        <taxon>Erysipelotrichaceae</taxon>
        <taxon>Absicoccus</taxon>
    </lineage>
</organism>
<keyword evidence="2" id="KW-1185">Reference proteome</keyword>
<gene>
    <name evidence="1" type="ORF">EDX97_07125</name>
</gene>
<dbReference type="EMBL" id="RJQC01000002">
    <property type="protein sequence ID" value="RNM30546.1"/>
    <property type="molecule type" value="Genomic_DNA"/>
</dbReference>
<dbReference type="OrthoDB" id="1767831at2"/>